<sequence length="151" mass="16436">MDNPSQSQHASSPVRQHPDSLVAFGPLAEIKAEMAREPVDWVGERKCTTGPAPTMAQGLELDWWFWQWEIGGDGKTAGNRSRAMHMVVWGSVPDGKRNKSAVAGEITDWNDPLLMCASDVSFVALLVAALVSSTRPSKAHSTLFALMGYQP</sequence>
<name>A0A5N5QIV8_9AGAM</name>
<comment type="caution">
    <text evidence="1">The sequence shown here is derived from an EMBL/GenBank/DDBJ whole genome shotgun (WGS) entry which is preliminary data.</text>
</comment>
<accession>A0A5N5QIV8</accession>
<organism evidence="1 2">
    <name type="scientific">Ceratobasidium theobromae</name>
    <dbReference type="NCBI Taxonomy" id="1582974"/>
    <lineage>
        <taxon>Eukaryota</taxon>
        <taxon>Fungi</taxon>
        <taxon>Dikarya</taxon>
        <taxon>Basidiomycota</taxon>
        <taxon>Agaricomycotina</taxon>
        <taxon>Agaricomycetes</taxon>
        <taxon>Cantharellales</taxon>
        <taxon>Ceratobasidiaceae</taxon>
        <taxon>Ceratobasidium</taxon>
    </lineage>
</organism>
<dbReference type="Proteomes" id="UP000383932">
    <property type="component" value="Unassembled WGS sequence"/>
</dbReference>
<evidence type="ECO:0000313" key="1">
    <source>
        <dbReference type="EMBL" id="KAB5591685.1"/>
    </source>
</evidence>
<gene>
    <name evidence="1" type="ORF">CTheo_4893</name>
</gene>
<proteinExistence type="predicted"/>
<dbReference type="EMBL" id="SSOP01000094">
    <property type="protein sequence ID" value="KAB5591685.1"/>
    <property type="molecule type" value="Genomic_DNA"/>
</dbReference>
<dbReference type="AlphaFoldDB" id="A0A5N5QIV8"/>
<reference evidence="1 2" key="1">
    <citation type="journal article" date="2019" name="Fungal Biol. Biotechnol.">
        <title>Draft genome sequence of fastidious pathogen Ceratobasidium theobromae, which causes vascular-streak dieback in Theobroma cacao.</title>
        <authorList>
            <person name="Ali S.S."/>
            <person name="Asman A."/>
            <person name="Shao J."/>
            <person name="Firmansyah A.P."/>
            <person name="Susilo A.W."/>
            <person name="Rosmana A."/>
            <person name="McMahon P."/>
            <person name="Junaid M."/>
            <person name="Guest D."/>
            <person name="Kheng T.Y."/>
            <person name="Meinhardt L.W."/>
            <person name="Bailey B.A."/>
        </authorList>
    </citation>
    <scope>NUCLEOTIDE SEQUENCE [LARGE SCALE GENOMIC DNA]</scope>
    <source>
        <strain evidence="1 2">CT2</strain>
    </source>
</reference>
<evidence type="ECO:0000313" key="2">
    <source>
        <dbReference type="Proteomes" id="UP000383932"/>
    </source>
</evidence>
<protein>
    <submittedName>
        <fullName evidence="1">Uncharacterized protein</fullName>
    </submittedName>
</protein>
<keyword evidence="2" id="KW-1185">Reference proteome</keyword>